<dbReference type="SMART" id="SM00903">
    <property type="entry name" value="Flavin_Reduct"/>
    <property type="match status" value="1"/>
</dbReference>
<dbReference type="VEuPathDB" id="FungiDB:AAP_04507"/>
<evidence type="ECO:0000256" key="1">
    <source>
        <dbReference type="ARBA" id="ARBA00023002"/>
    </source>
</evidence>
<feature type="region of interest" description="Disordered" evidence="2">
    <location>
        <begin position="68"/>
        <end position="99"/>
    </location>
</feature>
<dbReference type="SUPFAM" id="SSF50475">
    <property type="entry name" value="FMN-binding split barrel"/>
    <property type="match status" value="1"/>
</dbReference>
<dbReference type="PANTHER" id="PTHR30466:SF1">
    <property type="entry name" value="FMN REDUCTASE (NADH) RUTF"/>
    <property type="match status" value="1"/>
</dbReference>
<dbReference type="OrthoDB" id="2015405at2759"/>
<accession>A0A167WLY1</accession>
<evidence type="ECO:0000259" key="3">
    <source>
        <dbReference type="SMART" id="SM00903"/>
    </source>
</evidence>
<reference evidence="4 5" key="1">
    <citation type="journal article" date="2016" name="Genome Biol. Evol.">
        <title>Divergent and convergent evolution of fungal pathogenicity.</title>
        <authorList>
            <person name="Shang Y."/>
            <person name="Xiao G."/>
            <person name="Zheng P."/>
            <person name="Cen K."/>
            <person name="Zhan S."/>
            <person name="Wang C."/>
        </authorList>
    </citation>
    <scope>NUCLEOTIDE SEQUENCE [LARGE SCALE GENOMIC DNA]</scope>
    <source>
        <strain evidence="4 5">ARSEF 7405</strain>
    </source>
</reference>
<keyword evidence="5" id="KW-1185">Reference proteome</keyword>
<dbReference type="Gene3D" id="2.30.110.10">
    <property type="entry name" value="Electron Transport, Fmn-binding Protein, Chain A"/>
    <property type="match status" value="1"/>
</dbReference>
<dbReference type="EMBL" id="AZGZ01000022">
    <property type="protein sequence ID" value="KZZ89022.1"/>
    <property type="molecule type" value="Genomic_DNA"/>
</dbReference>
<dbReference type="InterPro" id="IPR012349">
    <property type="entry name" value="Split_barrel_FMN-bd"/>
</dbReference>
<evidence type="ECO:0000313" key="5">
    <source>
        <dbReference type="Proteomes" id="UP000242877"/>
    </source>
</evidence>
<keyword evidence="1" id="KW-0560">Oxidoreductase</keyword>
<dbReference type="Proteomes" id="UP000242877">
    <property type="component" value="Unassembled WGS sequence"/>
</dbReference>
<dbReference type="AlphaFoldDB" id="A0A167WLY1"/>
<protein>
    <submittedName>
        <fullName evidence="4">Flavin reductase-like, FMN-binding protein</fullName>
    </submittedName>
</protein>
<proteinExistence type="predicted"/>
<organism evidence="4 5">
    <name type="scientific">Ascosphaera apis ARSEF 7405</name>
    <dbReference type="NCBI Taxonomy" id="392613"/>
    <lineage>
        <taxon>Eukaryota</taxon>
        <taxon>Fungi</taxon>
        <taxon>Dikarya</taxon>
        <taxon>Ascomycota</taxon>
        <taxon>Pezizomycotina</taxon>
        <taxon>Eurotiomycetes</taxon>
        <taxon>Eurotiomycetidae</taxon>
        <taxon>Onygenales</taxon>
        <taxon>Ascosphaeraceae</taxon>
        <taxon>Ascosphaera</taxon>
    </lineage>
</organism>
<dbReference type="PANTHER" id="PTHR30466">
    <property type="entry name" value="FLAVIN REDUCTASE"/>
    <property type="match status" value="1"/>
</dbReference>
<name>A0A167WLY1_9EURO</name>
<dbReference type="InterPro" id="IPR050268">
    <property type="entry name" value="NADH-dep_flavin_reductase"/>
</dbReference>
<gene>
    <name evidence="4" type="ORF">AAP_04507</name>
</gene>
<dbReference type="GO" id="GO:0042602">
    <property type="term" value="F:riboflavin reductase (NADPH) activity"/>
    <property type="evidence" value="ECO:0007669"/>
    <property type="project" value="TreeGrafter"/>
</dbReference>
<dbReference type="GO" id="GO:0010181">
    <property type="term" value="F:FMN binding"/>
    <property type="evidence" value="ECO:0007669"/>
    <property type="project" value="InterPro"/>
</dbReference>
<feature type="compositionally biased region" description="Basic and acidic residues" evidence="2">
    <location>
        <begin position="75"/>
        <end position="93"/>
    </location>
</feature>
<dbReference type="Pfam" id="PF01613">
    <property type="entry name" value="Flavin_Reduct"/>
    <property type="match status" value="1"/>
</dbReference>
<evidence type="ECO:0000313" key="4">
    <source>
        <dbReference type="EMBL" id="KZZ89022.1"/>
    </source>
</evidence>
<sequence length="339" mass="37872">MSTSASMPIYRANSVFTTALRRPIASKQLYYGFQSRRGYSRLVKAFVSKHVEAWTDIVRPLATVTSGLTPVPAPSEKEKLKTASNEQEVRLSDEDSLSESSKAAITTDLRYMMRHVPHPVAIITATNPSAKTLKETYRGMTVSTYNTVTLYPEPVISFNVKTPSETYNAICQSKRFLVHLLSPKPSTARLARDFARGNEYLDPEHASCMFNFVSPDYEKNSKQLIAVNEGEPPMLMLKGSMARHSSGNLGAKEDTADTPDFPFILECRSLPQNLRVGSHVVVLGRVMRILRPGERKTSDDPTRNHSVDELCLAYADTRFWQVAKTIDPIKDGQELAPKK</sequence>
<comment type="caution">
    <text evidence="4">The sequence shown here is derived from an EMBL/GenBank/DDBJ whole genome shotgun (WGS) entry which is preliminary data.</text>
</comment>
<evidence type="ECO:0000256" key="2">
    <source>
        <dbReference type="SAM" id="MobiDB-lite"/>
    </source>
</evidence>
<dbReference type="InterPro" id="IPR002563">
    <property type="entry name" value="Flavin_Rdtase-like_dom"/>
</dbReference>
<feature type="domain" description="Flavin reductase like" evidence="3">
    <location>
        <begin position="113"/>
        <end position="306"/>
    </location>
</feature>